<evidence type="ECO:0000256" key="14">
    <source>
        <dbReference type="PIRSR" id="PIRSR601508-2"/>
    </source>
</evidence>
<evidence type="ECO:0000313" key="20">
    <source>
        <dbReference type="Proteomes" id="UP001054945"/>
    </source>
</evidence>
<evidence type="ECO:0000256" key="7">
    <source>
        <dbReference type="ARBA" id="ARBA00023065"/>
    </source>
</evidence>
<feature type="binding site" evidence="13">
    <location>
        <position position="44"/>
    </location>
    <ligand>
        <name>L-glutamate</name>
        <dbReference type="ChEBI" id="CHEBI:29985"/>
    </ligand>
</feature>
<feature type="domain" description="Ionotropic glutamate receptor L-glutamate and glycine-binding" evidence="18">
    <location>
        <begin position="5"/>
        <end position="66"/>
    </location>
</feature>
<keyword evidence="11" id="KW-1071">Ligand-gated ion channel</keyword>
<evidence type="ECO:0000256" key="2">
    <source>
        <dbReference type="ARBA" id="ARBA00008685"/>
    </source>
</evidence>
<dbReference type="GO" id="GO:0015276">
    <property type="term" value="F:ligand-gated monoatomic ion channel activity"/>
    <property type="evidence" value="ECO:0007669"/>
    <property type="project" value="InterPro"/>
</dbReference>
<dbReference type="FunFam" id="1.10.287.70:FF:000143">
    <property type="entry name" value="Probable glutamate receptor"/>
    <property type="match status" value="1"/>
</dbReference>
<feature type="transmembrane region" description="Helical" evidence="16">
    <location>
        <begin position="82"/>
        <end position="101"/>
    </location>
</feature>
<evidence type="ECO:0000256" key="9">
    <source>
        <dbReference type="ARBA" id="ARBA00023170"/>
    </source>
</evidence>
<sequence length="326" mass="36823">MEAVIPEDNEWGIQMDGGKWSGAVGMLLERKVDMIPFLGITRGRNRVLDYSEPMMTTSTAILVQKPREPPRTYIFLRPFSSHVWICITLTIPTMSFVLYCVHRESSKFMSDKKSLGKRKGGLFAYRNCFWYMYGAILQQGGVHLPVTISARIVVCFWWLFVMVVMATYSGNLIAFLTFPEADWKVKGLEDLATKQSVAVLIQEGTSIHQEIEHQIKDTGCLADHFLILFGTFVVWNLHGDASADQEAVRGGQERLPHHQSVGRPSPDRRGKAVVADDFYVLSDIIKSEHNKTGKCKLALAPDKFLEIYLAIATRKGSPYLKDIDDM</sequence>
<gene>
    <name evidence="19" type="primary">Ir93a</name>
    <name evidence="19" type="ORF">CEXT_588661</name>
</gene>
<dbReference type="Proteomes" id="UP001054945">
    <property type="component" value="Unassembled WGS sequence"/>
</dbReference>
<dbReference type="EMBL" id="BPLR01011609">
    <property type="protein sequence ID" value="GIY47651.1"/>
    <property type="molecule type" value="Genomic_DNA"/>
</dbReference>
<evidence type="ECO:0000256" key="1">
    <source>
        <dbReference type="ARBA" id="ARBA00004651"/>
    </source>
</evidence>
<comment type="similarity">
    <text evidence="2">Belongs to the glutamate-gated ion channel (TC 1.A.10.1) family.</text>
</comment>
<keyword evidence="3" id="KW-0813">Transport</keyword>
<evidence type="ECO:0000256" key="11">
    <source>
        <dbReference type="ARBA" id="ARBA00023286"/>
    </source>
</evidence>
<proteinExistence type="inferred from homology"/>
<dbReference type="PANTHER" id="PTHR42643">
    <property type="entry name" value="IONOTROPIC RECEPTOR 20A-RELATED"/>
    <property type="match status" value="1"/>
</dbReference>
<keyword evidence="6 16" id="KW-1133">Transmembrane helix</keyword>
<dbReference type="Pfam" id="PF00060">
    <property type="entry name" value="Lig_chan"/>
    <property type="match status" value="1"/>
</dbReference>
<feature type="domain" description="Ionotropic glutamate receptor C-terminal" evidence="17">
    <location>
        <begin position="81"/>
        <end position="284"/>
    </location>
</feature>
<evidence type="ECO:0000256" key="12">
    <source>
        <dbReference type="ARBA" id="ARBA00023303"/>
    </source>
</evidence>
<evidence type="ECO:0000256" key="5">
    <source>
        <dbReference type="ARBA" id="ARBA00022692"/>
    </source>
</evidence>
<protein>
    <submittedName>
        <fullName evidence="19">Ionotropic receptor 93a</fullName>
    </submittedName>
</protein>
<keyword evidence="20" id="KW-1185">Reference proteome</keyword>
<feature type="binding site" evidence="13">
    <location>
        <position position="206"/>
    </location>
    <ligand>
        <name>L-glutamate</name>
        <dbReference type="ChEBI" id="CHEBI:29985"/>
    </ligand>
</feature>
<keyword evidence="10" id="KW-0325">Glycoprotein</keyword>
<feature type="region of interest" description="Disordered" evidence="15">
    <location>
        <begin position="246"/>
        <end position="269"/>
    </location>
</feature>
<evidence type="ECO:0000256" key="10">
    <source>
        <dbReference type="ARBA" id="ARBA00023180"/>
    </source>
</evidence>
<keyword evidence="7" id="KW-0406">Ion transport</keyword>
<dbReference type="Gene3D" id="3.40.190.10">
    <property type="entry name" value="Periplasmic binding protein-like II"/>
    <property type="match status" value="1"/>
</dbReference>
<dbReference type="GO" id="GO:0005886">
    <property type="term" value="C:plasma membrane"/>
    <property type="evidence" value="ECO:0007669"/>
    <property type="project" value="UniProtKB-SubCell"/>
</dbReference>
<dbReference type="InterPro" id="IPR052192">
    <property type="entry name" value="Insect_Ionotropic_Sensory_Rcpt"/>
</dbReference>
<reference evidence="19 20" key="1">
    <citation type="submission" date="2021-06" db="EMBL/GenBank/DDBJ databases">
        <title>Caerostris extrusa draft genome.</title>
        <authorList>
            <person name="Kono N."/>
            <person name="Arakawa K."/>
        </authorList>
    </citation>
    <scope>NUCLEOTIDE SEQUENCE [LARGE SCALE GENOMIC DNA]</scope>
</reference>
<dbReference type="SUPFAM" id="SSF53850">
    <property type="entry name" value="Periplasmic binding protein-like II"/>
    <property type="match status" value="1"/>
</dbReference>
<evidence type="ECO:0000256" key="6">
    <source>
        <dbReference type="ARBA" id="ARBA00022989"/>
    </source>
</evidence>
<dbReference type="AlphaFoldDB" id="A0AAV4TQB7"/>
<name>A0AAV4TQB7_CAEEX</name>
<dbReference type="GO" id="GO:0050906">
    <property type="term" value="P:detection of stimulus involved in sensory perception"/>
    <property type="evidence" value="ECO:0007669"/>
    <property type="project" value="UniProtKB-ARBA"/>
</dbReference>
<keyword evidence="4" id="KW-1003">Cell membrane</keyword>
<dbReference type="Pfam" id="PF10613">
    <property type="entry name" value="Lig_chan-Glu_bd"/>
    <property type="match status" value="1"/>
</dbReference>
<evidence type="ECO:0000256" key="13">
    <source>
        <dbReference type="PIRSR" id="PIRSR601508-1"/>
    </source>
</evidence>
<dbReference type="InterPro" id="IPR001320">
    <property type="entry name" value="Iontro_rcpt_C"/>
</dbReference>
<dbReference type="InterPro" id="IPR019594">
    <property type="entry name" value="Glu/Gly-bd"/>
</dbReference>
<keyword evidence="5 16" id="KW-0812">Transmembrane</keyword>
<dbReference type="InterPro" id="IPR001508">
    <property type="entry name" value="Iono_Glu_rcpt_met"/>
</dbReference>
<feature type="transmembrane region" description="Helical" evidence="16">
    <location>
        <begin position="148"/>
        <end position="168"/>
    </location>
</feature>
<evidence type="ECO:0000256" key="15">
    <source>
        <dbReference type="SAM" id="MobiDB-lite"/>
    </source>
</evidence>
<evidence type="ECO:0000256" key="16">
    <source>
        <dbReference type="SAM" id="Phobius"/>
    </source>
</evidence>
<feature type="site" description="Crucial to convey clamshell closure to channel opening" evidence="14">
    <location>
        <position position="185"/>
    </location>
</feature>
<dbReference type="PRINTS" id="PR00177">
    <property type="entry name" value="NMDARECEPTOR"/>
</dbReference>
<dbReference type="Gene3D" id="1.10.287.70">
    <property type="match status" value="1"/>
</dbReference>
<comment type="caution">
    <text evidence="19">The sequence shown here is derived from an EMBL/GenBank/DDBJ whole genome shotgun (WGS) entry which is preliminary data.</text>
</comment>
<accession>A0AAV4TQB7</accession>
<keyword evidence="12" id="KW-0407">Ion channel</keyword>
<evidence type="ECO:0000256" key="8">
    <source>
        <dbReference type="ARBA" id="ARBA00023136"/>
    </source>
</evidence>
<keyword evidence="9 19" id="KW-0675">Receptor</keyword>
<keyword evidence="8 16" id="KW-0472">Membrane</keyword>
<evidence type="ECO:0000259" key="18">
    <source>
        <dbReference type="Pfam" id="PF10613"/>
    </source>
</evidence>
<organism evidence="19 20">
    <name type="scientific">Caerostris extrusa</name>
    <name type="common">Bark spider</name>
    <name type="synonym">Caerostris bankana</name>
    <dbReference type="NCBI Taxonomy" id="172846"/>
    <lineage>
        <taxon>Eukaryota</taxon>
        <taxon>Metazoa</taxon>
        <taxon>Ecdysozoa</taxon>
        <taxon>Arthropoda</taxon>
        <taxon>Chelicerata</taxon>
        <taxon>Arachnida</taxon>
        <taxon>Araneae</taxon>
        <taxon>Araneomorphae</taxon>
        <taxon>Entelegynae</taxon>
        <taxon>Araneoidea</taxon>
        <taxon>Araneidae</taxon>
        <taxon>Caerostris</taxon>
    </lineage>
</organism>
<comment type="subcellular location">
    <subcellularLocation>
        <location evidence="1">Cell membrane</location>
        <topology evidence="1">Multi-pass membrane protein</topology>
    </subcellularLocation>
</comment>
<evidence type="ECO:0000256" key="3">
    <source>
        <dbReference type="ARBA" id="ARBA00022448"/>
    </source>
</evidence>
<dbReference type="GO" id="GO:0038023">
    <property type="term" value="F:signaling receptor activity"/>
    <property type="evidence" value="ECO:0007669"/>
    <property type="project" value="InterPro"/>
</dbReference>
<evidence type="ECO:0000256" key="4">
    <source>
        <dbReference type="ARBA" id="ARBA00022475"/>
    </source>
</evidence>
<evidence type="ECO:0000313" key="19">
    <source>
        <dbReference type="EMBL" id="GIY47651.1"/>
    </source>
</evidence>
<feature type="transmembrane region" description="Helical" evidence="16">
    <location>
        <begin position="122"/>
        <end position="142"/>
    </location>
</feature>
<evidence type="ECO:0000259" key="17">
    <source>
        <dbReference type="Pfam" id="PF00060"/>
    </source>
</evidence>
<dbReference type="PANTHER" id="PTHR42643:SF24">
    <property type="entry name" value="IONOTROPIC RECEPTOR 60A"/>
    <property type="match status" value="1"/>
</dbReference>